<gene>
    <name evidence="3" type="primary">LOC112047779</name>
</gene>
<protein>
    <submittedName>
        <fullName evidence="3">Uncharacterized protein LOC112047779</fullName>
    </submittedName>
</protein>
<feature type="region of interest" description="Disordered" evidence="1">
    <location>
        <begin position="456"/>
        <end position="485"/>
    </location>
</feature>
<dbReference type="RefSeq" id="XP_052741253.1">
    <property type="nucleotide sequence ID" value="XM_052885293.1"/>
</dbReference>
<evidence type="ECO:0000313" key="2">
    <source>
        <dbReference type="Proteomes" id="UP001652582"/>
    </source>
</evidence>
<reference evidence="2" key="1">
    <citation type="submission" date="2025-05" db="UniProtKB">
        <authorList>
            <consortium name="RefSeq"/>
        </authorList>
    </citation>
    <scope>NUCLEOTIDE SEQUENCE [LARGE SCALE GENOMIC DNA]</scope>
</reference>
<dbReference type="Proteomes" id="UP001652582">
    <property type="component" value="Chromosome 2"/>
</dbReference>
<evidence type="ECO:0000256" key="1">
    <source>
        <dbReference type="SAM" id="MobiDB-lite"/>
    </source>
</evidence>
<name>A0ABM3LQ86_BICAN</name>
<dbReference type="GeneID" id="112047779"/>
<accession>A0ABM3LQ86</accession>
<keyword evidence="2" id="KW-1185">Reference proteome</keyword>
<proteinExistence type="predicted"/>
<organism evidence="2 3">
    <name type="scientific">Bicyclus anynana</name>
    <name type="common">Squinting bush brown butterfly</name>
    <dbReference type="NCBI Taxonomy" id="110368"/>
    <lineage>
        <taxon>Eukaryota</taxon>
        <taxon>Metazoa</taxon>
        <taxon>Ecdysozoa</taxon>
        <taxon>Arthropoda</taxon>
        <taxon>Hexapoda</taxon>
        <taxon>Insecta</taxon>
        <taxon>Pterygota</taxon>
        <taxon>Neoptera</taxon>
        <taxon>Endopterygota</taxon>
        <taxon>Lepidoptera</taxon>
        <taxon>Glossata</taxon>
        <taxon>Ditrysia</taxon>
        <taxon>Papilionoidea</taxon>
        <taxon>Nymphalidae</taxon>
        <taxon>Satyrinae</taxon>
        <taxon>Satyrini</taxon>
        <taxon>Mycalesina</taxon>
        <taxon>Bicyclus</taxon>
    </lineage>
</organism>
<sequence>MQPTLPALWSEIERYRRRRGRVMLAELSEITARAHQIHLQVHVSCNVQQMQPTLPALWSEIERYRRRRGRVTLAELSEITARAHQIHLQVDVSCNVQQMQPTLPALWSEIERYRRRRGRVTLAELSEITARAHQIHLQVDVSCNVQQMQPTLPALWSEIERYRRRRGRVMLAELSEITARAHQIHLQVHVSCNVQQMQPTLPALWSEIERYRRRRGRVTLAELSEITARAHQIHLQVDVSCNVQQMQPTLPALWSEIERYRRRRGRVTLAELSEITARAHQIHLQVHVSCNVQQMQPTLPALWSELERYRRRRGRVTLAELSEITARAHQIHLQELRRLRELHARLEWPRAHRPEIVLYTPGQLRQHIRLGNSAEDSIQAAQPTSSTVWRPGPLGAQWHLPDNDLMSDSGKTSTTVDGEWSVWKAARGWGAGALLLIAALLLVRATDRCFTRNYARSRRRRSEEWPTPNVLATSNRHPLSVDPEVPNEFDAYPSESSEISNDVIFNADLPPPYSECANDAHKHNNREEPPPPYSECYVAFSNPKNGTPSVRFLNSQRQNIFVEDMASTTRYINVQTSTDELTEIAHSSNGFNHIDTGQIPHNPIGDRIHRIPYVENAAERDDESDDCNGNCIMDSLECINVGPAPLASEELSTDTQDDVTIEIDNYNEEMASC</sequence>
<reference evidence="3" key="2">
    <citation type="submission" date="2025-08" db="UniProtKB">
        <authorList>
            <consortium name="RefSeq"/>
        </authorList>
    </citation>
    <scope>IDENTIFICATION</scope>
</reference>
<evidence type="ECO:0000313" key="3">
    <source>
        <dbReference type="RefSeq" id="XP_052741253.1"/>
    </source>
</evidence>